<sequence length="62" mass="7214">MPAPIVVPTSEKTANQKFLLKLLSAVAIASIVFKFIISLLSYQPCRRFLQELRLAYYLQKRW</sequence>
<dbReference type="AlphaFoldDB" id="A0A0G0LLN5"/>
<comment type="caution">
    <text evidence="2">The sequence shown here is derived from an EMBL/GenBank/DDBJ whole genome shotgun (WGS) entry which is preliminary data.</text>
</comment>
<organism evidence="2 3">
    <name type="scientific">Candidatus Azambacteria bacterium GW2011_GWA2_39_10</name>
    <dbReference type="NCBI Taxonomy" id="1618611"/>
    <lineage>
        <taxon>Bacteria</taxon>
        <taxon>Candidatus Azamiibacteriota</taxon>
    </lineage>
</organism>
<keyword evidence="1" id="KW-0812">Transmembrane</keyword>
<evidence type="ECO:0000313" key="3">
    <source>
        <dbReference type="Proteomes" id="UP000034706"/>
    </source>
</evidence>
<keyword evidence="1" id="KW-1133">Transmembrane helix</keyword>
<dbReference type="Proteomes" id="UP000034706">
    <property type="component" value="Unassembled WGS sequence"/>
</dbReference>
<feature type="transmembrane region" description="Helical" evidence="1">
    <location>
        <begin position="18"/>
        <end position="40"/>
    </location>
</feature>
<evidence type="ECO:0000256" key="1">
    <source>
        <dbReference type="SAM" id="Phobius"/>
    </source>
</evidence>
<gene>
    <name evidence="2" type="ORF">UT16_C0005G0003</name>
</gene>
<dbReference type="EMBL" id="LBVT01000005">
    <property type="protein sequence ID" value="KKQ92803.1"/>
    <property type="molecule type" value="Genomic_DNA"/>
</dbReference>
<name>A0A0G0LLN5_9BACT</name>
<proteinExistence type="predicted"/>
<accession>A0A0G0LLN5</accession>
<evidence type="ECO:0000313" key="2">
    <source>
        <dbReference type="EMBL" id="KKQ92803.1"/>
    </source>
</evidence>
<keyword evidence="1" id="KW-0472">Membrane</keyword>
<protein>
    <submittedName>
        <fullName evidence="2">Uncharacterized protein</fullName>
    </submittedName>
</protein>
<reference evidence="2 3" key="1">
    <citation type="journal article" date="2015" name="Nature">
        <title>rRNA introns, odd ribosomes, and small enigmatic genomes across a large radiation of phyla.</title>
        <authorList>
            <person name="Brown C.T."/>
            <person name="Hug L.A."/>
            <person name="Thomas B.C."/>
            <person name="Sharon I."/>
            <person name="Castelle C.J."/>
            <person name="Singh A."/>
            <person name="Wilkins M.J."/>
            <person name="Williams K.H."/>
            <person name="Banfield J.F."/>
        </authorList>
    </citation>
    <scope>NUCLEOTIDE SEQUENCE [LARGE SCALE GENOMIC DNA]</scope>
</reference>